<dbReference type="SUPFAM" id="SSF55120">
    <property type="entry name" value="Pseudouridine synthase"/>
    <property type="match status" value="1"/>
</dbReference>
<evidence type="ECO:0000259" key="1">
    <source>
        <dbReference type="Pfam" id="PF00849"/>
    </source>
</evidence>
<protein>
    <submittedName>
        <fullName evidence="4">Heat shock protein 75 kDa, mitochondrial</fullName>
    </submittedName>
</protein>
<dbReference type="Proteomes" id="UP001152797">
    <property type="component" value="Unassembled WGS sequence"/>
</dbReference>
<organism evidence="2">
    <name type="scientific">Cladocopium goreaui</name>
    <dbReference type="NCBI Taxonomy" id="2562237"/>
    <lineage>
        <taxon>Eukaryota</taxon>
        <taxon>Sar</taxon>
        <taxon>Alveolata</taxon>
        <taxon>Dinophyceae</taxon>
        <taxon>Suessiales</taxon>
        <taxon>Symbiodiniaceae</taxon>
        <taxon>Cladocopium</taxon>
    </lineage>
</organism>
<keyword evidence="4" id="KW-0346">Stress response</keyword>
<name>A0A9P1CF26_9DINO</name>
<dbReference type="Pfam" id="PF00849">
    <property type="entry name" value="PseudoU_synth_2"/>
    <property type="match status" value="1"/>
</dbReference>
<comment type="caution">
    <text evidence="2">The sequence shown here is derived from an EMBL/GenBank/DDBJ whole genome shotgun (WGS) entry which is preliminary data.</text>
</comment>
<dbReference type="EMBL" id="CAMXCT030001474">
    <property type="protein sequence ID" value="CAL4777732.1"/>
    <property type="molecule type" value="Genomic_DNA"/>
</dbReference>
<reference evidence="2" key="1">
    <citation type="submission" date="2022-10" db="EMBL/GenBank/DDBJ databases">
        <authorList>
            <person name="Chen Y."/>
            <person name="Dougan E. K."/>
            <person name="Chan C."/>
            <person name="Rhodes N."/>
            <person name="Thang M."/>
        </authorList>
    </citation>
    <scope>NUCLEOTIDE SEQUENCE</scope>
</reference>
<evidence type="ECO:0000313" key="2">
    <source>
        <dbReference type="EMBL" id="CAI3990420.1"/>
    </source>
</evidence>
<evidence type="ECO:0000313" key="5">
    <source>
        <dbReference type="Proteomes" id="UP001152797"/>
    </source>
</evidence>
<evidence type="ECO:0000313" key="3">
    <source>
        <dbReference type="EMBL" id="CAL1143795.1"/>
    </source>
</evidence>
<dbReference type="GO" id="GO:0001522">
    <property type="term" value="P:pseudouridine synthesis"/>
    <property type="evidence" value="ECO:0007669"/>
    <property type="project" value="InterPro"/>
</dbReference>
<dbReference type="InterPro" id="IPR020103">
    <property type="entry name" value="PsdUridine_synth_cat_dom_sf"/>
</dbReference>
<sequence length="258" mass="29556">WSFTTLGVGFRPFGPFKRWWKRSVKTWLEVFEDLKEEELVLLAGAAVEADAKFFVALQDFILSCATLRLTTQLALSTAFALAKLPAKLRKPMQAKISQTCQNWPQIRSRYAPRDSLRPSFVLSEHPDCFVLEKESNWECFGGHAERQLLHLLQRLDFRRPILNDASCQFGFLHRLDIPSSGLLLLATSHERYYDLQLQLRSGQITRDYAVLSHGWLPTSRWEVRASIHWGSDSTRSVAGGRGKHSVTLILDEDARIWG</sequence>
<dbReference type="InterPro" id="IPR006145">
    <property type="entry name" value="PsdUridine_synth_RsuA/RluA"/>
</dbReference>
<dbReference type="EMBL" id="CAMXCT010001474">
    <property type="protein sequence ID" value="CAI3990420.1"/>
    <property type="molecule type" value="Genomic_DNA"/>
</dbReference>
<dbReference type="OrthoDB" id="428753at2759"/>
<gene>
    <name evidence="2" type="ORF">C1SCF055_LOCUS17411</name>
</gene>
<evidence type="ECO:0000313" key="4">
    <source>
        <dbReference type="EMBL" id="CAL4777732.1"/>
    </source>
</evidence>
<accession>A0A9P1CF26</accession>
<dbReference type="Gene3D" id="3.30.2350.10">
    <property type="entry name" value="Pseudouridine synthase"/>
    <property type="match status" value="1"/>
</dbReference>
<feature type="non-terminal residue" evidence="2">
    <location>
        <position position="258"/>
    </location>
</feature>
<dbReference type="GO" id="GO:0009982">
    <property type="term" value="F:pseudouridine synthase activity"/>
    <property type="evidence" value="ECO:0007669"/>
    <property type="project" value="InterPro"/>
</dbReference>
<dbReference type="AlphaFoldDB" id="A0A9P1CF26"/>
<proteinExistence type="predicted"/>
<reference evidence="3" key="2">
    <citation type="submission" date="2024-04" db="EMBL/GenBank/DDBJ databases">
        <authorList>
            <person name="Chen Y."/>
            <person name="Shah S."/>
            <person name="Dougan E. K."/>
            <person name="Thang M."/>
            <person name="Chan C."/>
        </authorList>
    </citation>
    <scope>NUCLEOTIDE SEQUENCE [LARGE SCALE GENOMIC DNA]</scope>
</reference>
<feature type="domain" description="Pseudouridine synthase RsuA/RluA-like" evidence="1">
    <location>
        <begin position="129"/>
        <end position="213"/>
    </location>
</feature>
<dbReference type="EMBL" id="CAMXCT020001474">
    <property type="protein sequence ID" value="CAL1143795.1"/>
    <property type="molecule type" value="Genomic_DNA"/>
</dbReference>
<dbReference type="GO" id="GO:0003723">
    <property type="term" value="F:RNA binding"/>
    <property type="evidence" value="ECO:0007669"/>
    <property type="project" value="InterPro"/>
</dbReference>
<keyword evidence="5" id="KW-1185">Reference proteome</keyword>